<evidence type="ECO:0000256" key="3">
    <source>
        <dbReference type="ARBA" id="ARBA00023172"/>
    </source>
</evidence>
<dbReference type="InterPro" id="IPR006119">
    <property type="entry name" value="Resolv_N"/>
</dbReference>
<evidence type="ECO:0000256" key="1">
    <source>
        <dbReference type="ARBA" id="ARBA00022908"/>
    </source>
</evidence>
<dbReference type="Gene3D" id="3.40.50.1390">
    <property type="entry name" value="Resolvase, N-terminal catalytic domain"/>
    <property type="match status" value="1"/>
</dbReference>
<dbReference type="FunFam" id="3.40.50.1390:FF:000010">
    <property type="entry name" value="Recombinase resolvase family"/>
    <property type="match status" value="1"/>
</dbReference>
<evidence type="ECO:0000256" key="2">
    <source>
        <dbReference type="ARBA" id="ARBA00023125"/>
    </source>
</evidence>
<evidence type="ECO:0000313" key="7">
    <source>
        <dbReference type="EMBL" id="SEL44933.1"/>
    </source>
</evidence>
<dbReference type="STRING" id="650850.SAMN04488129_11059"/>
<proteinExistence type="predicted"/>
<dbReference type="SUPFAM" id="SSF53041">
    <property type="entry name" value="Resolvase-like"/>
    <property type="match status" value="1"/>
</dbReference>
<gene>
    <name evidence="7" type="ORF">SAMN04488129_11059</name>
</gene>
<dbReference type="Proteomes" id="UP000198807">
    <property type="component" value="Unassembled WGS sequence"/>
</dbReference>
<keyword evidence="2" id="KW-0238">DNA-binding</keyword>
<evidence type="ECO:0000256" key="5">
    <source>
        <dbReference type="PROSITE-ProRule" id="PRU10137"/>
    </source>
</evidence>
<dbReference type="InterPro" id="IPR050639">
    <property type="entry name" value="SSR_resolvase"/>
</dbReference>
<dbReference type="PANTHER" id="PTHR30461">
    <property type="entry name" value="DNA-INVERTASE FROM LAMBDOID PROPHAGE"/>
    <property type="match status" value="1"/>
</dbReference>
<evidence type="ECO:0000313" key="8">
    <source>
        <dbReference type="Proteomes" id="UP000198807"/>
    </source>
</evidence>
<dbReference type="PROSITE" id="PS00397">
    <property type="entry name" value="RECOMBINASES_1"/>
    <property type="match status" value="1"/>
</dbReference>
<dbReference type="GO" id="GO:0000150">
    <property type="term" value="F:DNA strand exchange activity"/>
    <property type="evidence" value="ECO:0007669"/>
    <property type="project" value="InterPro"/>
</dbReference>
<dbReference type="GO" id="GO:0015074">
    <property type="term" value="P:DNA integration"/>
    <property type="evidence" value="ECO:0007669"/>
    <property type="project" value="UniProtKB-KW"/>
</dbReference>
<dbReference type="InterPro" id="IPR006118">
    <property type="entry name" value="Recombinase_CS"/>
</dbReference>
<dbReference type="PANTHER" id="PTHR30461:SF25">
    <property type="entry name" value="RESOLVASE-RELATED"/>
    <property type="match status" value="1"/>
</dbReference>
<keyword evidence="3" id="KW-0233">DNA recombination</keyword>
<sequence length="208" mass="23127">MSPHIFIRGYLRASTDDQNAERAREALSRFAEEHGSRVASWYTENASGTKADRSELMRLLSDAGPGDVLLIEQVDRLTRLTRDDWETLKTAIQKAGVRIVSMDLPTSHAAMRVTSGDDFTARMLDAVNAMLLDMLAAVARKDYEDRRRRQVQGIEQAKARGVYQGRPADEALHAKVKELRAKGFSIRRTAELAGCAPSTVQRVLKDAG</sequence>
<evidence type="ECO:0000259" key="6">
    <source>
        <dbReference type="PROSITE" id="PS51736"/>
    </source>
</evidence>
<dbReference type="AlphaFoldDB" id="A0A1H7QAD9"/>
<protein>
    <submittedName>
        <fullName evidence="7">Site-specific DNA recombinase</fullName>
    </submittedName>
</protein>
<organism evidence="7 8">
    <name type="scientific">Halomonas daqiaonensis</name>
    <dbReference type="NCBI Taxonomy" id="650850"/>
    <lineage>
        <taxon>Bacteria</taxon>
        <taxon>Pseudomonadati</taxon>
        <taxon>Pseudomonadota</taxon>
        <taxon>Gammaproteobacteria</taxon>
        <taxon>Oceanospirillales</taxon>
        <taxon>Halomonadaceae</taxon>
        <taxon>Halomonas</taxon>
    </lineage>
</organism>
<feature type="domain" description="Resolvase/invertase-type recombinase catalytic" evidence="6">
    <location>
        <begin position="6"/>
        <end position="161"/>
    </location>
</feature>
<dbReference type="Pfam" id="PF00239">
    <property type="entry name" value="Resolvase"/>
    <property type="match status" value="1"/>
</dbReference>
<dbReference type="GO" id="GO:0003677">
    <property type="term" value="F:DNA binding"/>
    <property type="evidence" value="ECO:0007669"/>
    <property type="project" value="UniProtKB-KW"/>
</dbReference>
<dbReference type="InterPro" id="IPR036162">
    <property type="entry name" value="Resolvase-like_N_sf"/>
</dbReference>
<dbReference type="EMBL" id="FOBC01000010">
    <property type="protein sequence ID" value="SEL44933.1"/>
    <property type="molecule type" value="Genomic_DNA"/>
</dbReference>
<dbReference type="RefSeq" id="WP_244516174.1">
    <property type="nucleotide sequence ID" value="NZ_FOBC01000010.1"/>
</dbReference>
<evidence type="ECO:0000256" key="4">
    <source>
        <dbReference type="PIRSR" id="PIRSR606118-50"/>
    </source>
</evidence>
<keyword evidence="8" id="KW-1185">Reference proteome</keyword>
<feature type="active site" description="O-(5'-phospho-DNA)-serine intermediate" evidence="4 5">
    <location>
        <position position="14"/>
    </location>
</feature>
<dbReference type="CDD" id="cd03767">
    <property type="entry name" value="SR_Res_par"/>
    <property type="match status" value="1"/>
</dbReference>
<dbReference type="SMART" id="SM00857">
    <property type="entry name" value="Resolvase"/>
    <property type="match status" value="1"/>
</dbReference>
<name>A0A1H7QAD9_9GAMM</name>
<dbReference type="PROSITE" id="PS51736">
    <property type="entry name" value="RECOMBINASES_3"/>
    <property type="match status" value="1"/>
</dbReference>
<reference evidence="8" key="1">
    <citation type="submission" date="2016-10" db="EMBL/GenBank/DDBJ databases">
        <authorList>
            <person name="Varghese N."/>
            <person name="Submissions S."/>
        </authorList>
    </citation>
    <scope>NUCLEOTIDE SEQUENCE [LARGE SCALE GENOMIC DNA]</scope>
    <source>
        <strain evidence="8">CGMCC 1.9150</strain>
    </source>
</reference>
<keyword evidence="1" id="KW-0229">DNA integration</keyword>
<accession>A0A1H7QAD9</accession>